<comment type="caution">
    <text evidence="3">The sequence shown here is derived from an EMBL/GenBank/DDBJ whole genome shotgun (WGS) entry which is preliminary data.</text>
</comment>
<dbReference type="PANTHER" id="PTHR34047:SF8">
    <property type="entry name" value="PROTEIN YKFC"/>
    <property type="match status" value="1"/>
</dbReference>
<accession>A0A2A5MEU4</accession>
<comment type="similarity">
    <text evidence="1">Belongs to the bacterial reverse transcriptase family.</text>
</comment>
<dbReference type="RefSeq" id="WP_086528024.1">
    <property type="nucleotide sequence ID" value="NZ_NXHG01000016.1"/>
</dbReference>
<evidence type="ECO:0000313" key="3">
    <source>
        <dbReference type="EMBL" id="PCM59416.1"/>
    </source>
</evidence>
<evidence type="ECO:0000313" key="4">
    <source>
        <dbReference type="Proteomes" id="UP000217648"/>
    </source>
</evidence>
<dbReference type="SUPFAM" id="SSF56672">
    <property type="entry name" value="DNA/RNA polymerases"/>
    <property type="match status" value="1"/>
</dbReference>
<dbReference type="EMBL" id="NXHG01000016">
    <property type="protein sequence ID" value="PCM59416.1"/>
    <property type="molecule type" value="Genomic_DNA"/>
</dbReference>
<reference evidence="3 4" key="1">
    <citation type="submission" date="2017-09" db="EMBL/GenBank/DDBJ databases">
        <title>Mdr eskape-Ghana.</title>
        <authorList>
            <person name="Agyepong N."/>
            <person name="Janice J."/>
            <person name="Samuelsen O."/>
            <person name="Owusu-Ofori A."/>
            <person name="Sundsfjord A."/>
            <person name="Essack S."/>
            <person name="Pedersen T."/>
        </authorList>
    </citation>
    <scope>NUCLEOTIDE SEQUENCE [LARGE SCALE GENOMIC DNA]</scope>
    <source>
        <strain evidence="3 4">46</strain>
    </source>
</reference>
<name>A0A2A5MEU4_9ENTR</name>
<dbReference type="Proteomes" id="UP000217648">
    <property type="component" value="Unassembled WGS sequence"/>
</dbReference>
<dbReference type="InterPro" id="IPR000477">
    <property type="entry name" value="RT_dom"/>
</dbReference>
<evidence type="ECO:0000256" key="1">
    <source>
        <dbReference type="ARBA" id="ARBA00034120"/>
    </source>
</evidence>
<gene>
    <name evidence="3" type="ORF">CP911_22050</name>
</gene>
<dbReference type="AlphaFoldDB" id="A0A2A5MEU4"/>
<dbReference type="CDD" id="cd01646">
    <property type="entry name" value="RT_Bac_retron_I"/>
    <property type="match status" value="1"/>
</dbReference>
<dbReference type="Pfam" id="PF00078">
    <property type="entry name" value="RVT_1"/>
    <property type="match status" value="1"/>
</dbReference>
<dbReference type="GeneID" id="97394010"/>
<proteinExistence type="inferred from homology"/>
<sequence>MPNVFNNNKLEDCFNLALLNIIKHGDTDIFPYPFESRLFEDKKDIVIDALMDTFENFEQHKVDYQPTLINSFSSVGYYGYRWATQIDPYWNAFFLGLVIRLSKDIEDRRANSDKVYSYRFSPNLDEGTLFDKGISWRKYQEDSITKCQDDSIKYILTCDIADFYPRIYHHRLENALDRIDPQREYSYKIKKLLQLFTETKSYGVPVGCPASRILAELALDSIDQLLSMNQINYKRYVDDFIIFCQSKEEAHNILTFISKKLMENEGLTLQKHKTNIVSKEEFLSVTKAKLHGSEEDEDAPMKAKFMSLPIRFDPYSANAVEEYEEIKEALKDFDLLAMLNSELQKSKINQSFSKHLIKAFSVTSNETISSAFKVMFNNLNELYPIFTTIMQVASANWQKIDTTTKNIILDKIIQLIRDESYILKAELNIAYVARMLSKENSEKSVLILTEIYKKNPESQLIKNTVTQSMAKLRVIPWLSDIKKNFAGLHPLQRRLLIISSFLLGDEGRHWRDHNKATFNFIEVIYRDWASYRQTSRNLEDAL</sequence>
<evidence type="ECO:0000259" key="2">
    <source>
        <dbReference type="PROSITE" id="PS50878"/>
    </source>
</evidence>
<dbReference type="InterPro" id="IPR043502">
    <property type="entry name" value="DNA/RNA_pol_sf"/>
</dbReference>
<dbReference type="PROSITE" id="PS50878">
    <property type="entry name" value="RT_POL"/>
    <property type="match status" value="1"/>
</dbReference>
<organism evidence="3 4">
    <name type="scientific">Klebsiella quasipneumoniae</name>
    <dbReference type="NCBI Taxonomy" id="1463165"/>
    <lineage>
        <taxon>Bacteria</taxon>
        <taxon>Pseudomonadati</taxon>
        <taxon>Pseudomonadota</taxon>
        <taxon>Gammaproteobacteria</taxon>
        <taxon>Enterobacterales</taxon>
        <taxon>Enterobacteriaceae</taxon>
        <taxon>Klebsiella/Raoultella group</taxon>
        <taxon>Klebsiella</taxon>
        <taxon>Klebsiella pneumoniae complex</taxon>
    </lineage>
</organism>
<feature type="domain" description="Reverse transcriptase" evidence="2">
    <location>
        <begin position="82"/>
        <end position="287"/>
    </location>
</feature>
<protein>
    <submittedName>
        <fullName evidence="3">RNA-dependent DNA polymerase</fullName>
    </submittedName>
</protein>
<dbReference type="PANTHER" id="PTHR34047">
    <property type="entry name" value="NUCLEAR INTRON MATURASE 1, MITOCHONDRIAL-RELATED"/>
    <property type="match status" value="1"/>
</dbReference>
<dbReference type="InterPro" id="IPR051083">
    <property type="entry name" value="GrpII_Intron_Splice-Mob/Def"/>
</dbReference>